<reference evidence="1 2" key="1">
    <citation type="submission" date="2014-04" db="EMBL/GenBank/DDBJ databases">
        <authorList>
            <consortium name="DOE Joint Genome Institute"/>
            <person name="Kuo A."/>
            <person name="Kohler A."/>
            <person name="Costa M.D."/>
            <person name="Nagy L.G."/>
            <person name="Floudas D."/>
            <person name="Copeland A."/>
            <person name="Barry K.W."/>
            <person name="Cichocki N."/>
            <person name="Veneault-Fourrey C."/>
            <person name="LaButti K."/>
            <person name="Lindquist E.A."/>
            <person name="Lipzen A."/>
            <person name="Lundell T."/>
            <person name="Morin E."/>
            <person name="Murat C."/>
            <person name="Sun H."/>
            <person name="Tunlid A."/>
            <person name="Henrissat B."/>
            <person name="Grigoriev I.V."/>
            <person name="Hibbett D.S."/>
            <person name="Martin F."/>
            <person name="Nordberg H.P."/>
            <person name="Cantor M.N."/>
            <person name="Hua S.X."/>
        </authorList>
    </citation>
    <scope>NUCLEOTIDE SEQUENCE [LARGE SCALE GENOMIC DNA]</scope>
    <source>
        <strain evidence="1 2">Marx 270</strain>
    </source>
</reference>
<sequence length="52" mass="5959">CVLVSSHFFHIKKLFDETGDVVRPASATHSHPRVFNHDDLSYLLLHLTEVKT</sequence>
<dbReference type="AlphaFoldDB" id="A0A0C3JCV9"/>
<dbReference type="OrthoDB" id="2994945at2759"/>
<accession>A0A0C3JCV9</accession>
<keyword evidence="2" id="KW-1185">Reference proteome</keyword>
<dbReference type="InParanoid" id="A0A0C3JCV9"/>
<dbReference type="EMBL" id="KN832065">
    <property type="protein sequence ID" value="KIN95521.1"/>
    <property type="molecule type" value="Genomic_DNA"/>
</dbReference>
<organism evidence="1 2">
    <name type="scientific">Pisolithus tinctorius Marx 270</name>
    <dbReference type="NCBI Taxonomy" id="870435"/>
    <lineage>
        <taxon>Eukaryota</taxon>
        <taxon>Fungi</taxon>
        <taxon>Dikarya</taxon>
        <taxon>Basidiomycota</taxon>
        <taxon>Agaricomycotina</taxon>
        <taxon>Agaricomycetes</taxon>
        <taxon>Agaricomycetidae</taxon>
        <taxon>Boletales</taxon>
        <taxon>Sclerodermatineae</taxon>
        <taxon>Pisolithaceae</taxon>
        <taxon>Pisolithus</taxon>
    </lineage>
</organism>
<evidence type="ECO:0000313" key="1">
    <source>
        <dbReference type="EMBL" id="KIN95521.1"/>
    </source>
</evidence>
<dbReference type="HOGENOM" id="CLU_3093115_0_0_1"/>
<reference evidence="2" key="2">
    <citation type="submission" date="2015-01" db="EMBL/GenBank/DDBJ databases">
        <title>Evolutionary Origins and Diversification of the Mycorrhizal Mutualists.</title>
        <authorList>
            <consortium name="DOE Joint Genome Institute"/>
            <consortium name="Mycorrhizal Genomics Consortium"/>
            <person name="Kohler A."/>
            <person name="Kuo A."/>
            <person name="Nagy L.G."/>
            <person name="Floudas D."/>
            <person name="Copeland A."/>
            <person name="Barry K.W."/>
            <person name="Cichocki N."/>
            <person name="Veneault-Fourrey C."/>
            <person name="LaButti K."/>
            <person name="Lindquist E.A."/>
            <person name="Lipzen A."/>
            <person name="Lundell T."/>
            <person name="Morin E."/>
            <person name="Murat C."/>
            <person name="Riley R."/>
            <person name="Ohm R."/>
            <person name="Sun H."/>
            <person name="Tunlid A."/>
            <person name="Henrissat B."/>
            <person name="Grigoriev I.V."/>
            <person name="Hibbett D.S."/>
            <person name="Martin F."/>
        </authorList>
    </citation>
    <scope>NUCLEOTIDE SEQUENCE [LARGE SCALE GENOMIC DNA]</scope>
    <source>
        <strain evidence="2">Marx 270</strain>
    </source>
</reference>
<evidence type="ECO:0000313" key="2">
    <source>
        <dbReference type="Proteomes" id="UP000054217"/>
    </source>
</evidence>
<feature type="non-terminal residue" evidence="1">
    <location>
        <position position="1"/>
    </location>
</feature>
<name>A0A0C3JCV9_PISTI</name>
<dbReference type="Proteomes" id="UP000054217">
    <property type="component" value="Unassembled WGS sequence"/>
</dbReference>
<gene>
    <name evidence="1" type="ORF">M404DRAFT_165596</name>
</gene>
<protein>
    <submittedName>
        <fullName evidence="1">Uncharacterized protein</fullName>
    </submittedName>
</protein>
<proteinExistence type="predicted"/>